<evidence type="ECO:0000313" key="2">
    <source>
        <dbReference type="Proteomes" id="UP001232750"/>
    </source>
</evidence>
<reference evidence="1 2" key="1">
    <citation type="submission" date="2023-05" db="EMBL/GenBank/DDBJ databases">
        <title>Gordonibacter KGMB12511T sp. nov., isolated from faeces of healthy Korean.</title>
        <authorList>
            <person name="Kim H.S."/>
            <person name="Kim J.-S."/>
            <person name="Suh M.K."/>
            <person name="Eom M.K."/>
            <person name="Do H.E."/>
            <person name="Lee J.-S."/>
        </authorList>
    </citation>
    <scope>NUCLEOTIDE SEQUENCE [LARGE SCALE GENOMIC DNA]</scope>
    <source>
        <strain evidence="1 2">KGMB12511</strain>
    </source>
</reference>
<proteinExistence type="predicted"/>
<sequence>MSHFSVLVLTREGQGVEELLLPYMENCCGEPPREFMEFFEDEECGVDDETGRRGYWQNPNAKWDWYEVGGRFRGKLKAARGARSMPERLVGRYPDGRYDSARVGDCDFGPDEGARAAATDFWARAVEGAGDGAPPSLRSPEFYLRRYGDVATFAEAESSFSTWAVVTPDGEWHEQGAMGWWGLSSETDKEALDWVRGFRARFLDTADPDWTATIVDCHI</sequence>
<protein>
    <submittedName>
        <fullName evidence="1">Uncharacterized protein</fullName>
    </submittedName>
</protein>
<dbReference type="Proteomes" id="UP001232750">
    <property type="component" value="Unassembled WGS sequence"/>
</dbReference>
<name>A0ABT7DKH4_9ACTN</name>
<organism evidence="1 2">
    <name type="scientific">Gordonibacter faecis</name>
    <dbReference type="NCBI Taxonomy" id="3047475"/>
    <lineage>
        <taxon>Bacteria</taxon>
        <taxon>Bacillati</taxon>
        <taxon>Actinomycetota</taxon>
        <taxon>Coriobacteriia</taxon>
        <taxon>Eggerthellales</taxon>
        <taxon>Eggerthellaceae</taxon>
        <taxon>Gordonibacter</taxon>
    </lineage>
</organism>
<gene>
    <name evidence="1" type="ORF">QNJ86_04425</name>
</gene>
<accession>A0ABT7DKH4</accession>
<dbReference type="EMBL" id="JASJEU010000008">
    <property type="protein sequence ID" value="MDJ1650034.1"/>
    <property type="molecule type" value="Genomic_DNA"/>
</dbReference>
<dbReference type="RefSeq" id="WP_283831384.1">
    <property type="nucleotide sequence ID" value="NZ_JASJEU010000008.1"/>
</dbReference>
<comment type="caution">
    <text evidence="1">The sequence shown here is derived from an EMBL/GenBank/DDBJ whole genome shotgun (WGS) entry which is preliminary data.</text>
</comment>
<evidence type="ECO:0000313" key="1">
    <source>
        <dbReference type="EMBL" id="MDJ1650034.1"/>
    </source>
</evidence>
<keyword evidence="2" id="KW-1185">Reference proteome</keyword>